<protein>
    <recommendedName>
        <fullName evidence="3">Remorin C-terminal domain-containing protein</fullName>
    </recommendedName>
</protein>
<evidence type="ECO:0000256" key="1">
    <source>
        <dbReference type="ARBA" id="ARBA00005711"/>
    </source>
</evidence>
<proteinExistence type="inferred from homology"/>
<feature type="domain" description="Remorin C-terminal" evidence="3">
    <location>
        <begin position="152"/>
        <end position="201"/>
    </location>
</feature>
<dbReference type="Proteomes" id="UP000298416">
    <property type="component" value="Unassembled WGS sequence"/>
</dbReference>
<feature type="region of interest" description="Disordered" evidence="2">
    <location>
        <begin position="1"/>
        <end position="64"/>
    </location>
</feature>
<feature type="compositionally biased region" description="Polar residues" evidence="2">
    <location>
        <begin position="46"/>
        <end position="64"/>
    </location>
</feature>
<dbReference type="InterPro" id="IPR005516">
    <property type="entry name" value="Remorin_C"/>
</dbReference>
<dbReference type="Pfam" id="PF03763">
    <property type="entry name" value="Remorin_C"/>
    <property type="match status" value="1"/>
</dbReference>
<dbReference type="EMBL" id="PNBA02000010">
    <property type="protein sequence ID" value="KAG6411481.1"/>
    <property type="molecule type" value="Genomic_DNA"/>
</dbReference>
<comment type="similarity">
    <text evidence="1">Belongs to the remorin family.</text>
</comment>
<dbReference type="AlphaFoldDB" id="A0A8X8XHD7"/>
<keyword evidence="5" id="KW-1185">Reference proteome</keyword>
<accession>A0A8X8XHD7</accession>
<feature type="region of interest" description="Disordered" evidence="2">
    <location>
        <begin position="115"/>
        <end position="139"/>
    </location>
</feature>
<evidence type="ECO:0000313" key="4">
    <source>
        <dbReference type="EMBL" id="KAG6411481.1"/>
    </source>
</evidence>
<name>A0A8X8XHD7_SALSN</name>
<evidence type="ECO:0000313" key="5">
    <source>
        <dbReference type="Proteomes" id="UP000298416"/>
    </source>
</evidence>
<reference evidence="4" key="2">
    <citation type="submission" date="2020-08" db="EMBL/GenBank/DDBJ databases">
        <title>Plant Genome Project.</title>
        <authorList>
            <person name="Zhang R.-G."/>
        </authorList>
    </citation>
    <scope>NUCLEOTIDE SEQUENCE</scope>
    <source>
        <strain evidence="4">Huo1</strain>
        <tissue evidence="4">Leaf</tissue>
    </source>
</reference>
<dbReference type="PANTHER" id="PTHR31471:SF87">
    <property type="entry name" value="REMORIN 4.2"/>
    <property type="match status" value="1"/>
</dbReference>
<organism evidence="4">
    <name type="scientific">Salvia splendens</name>
    <name type="common">Scarlet sage</name>
    <dbReference type="NCBI Taxonomy" id="180675"/>
    <lineage>
        <taxon>Eukaryota</taxon>
        <taxon>Viridiplantae</taxon>
        <taxon>Streptophyta</taxon>
        <taxon>Embryophyta</taxon>
        <taxon>Tracheophyta</taxon>
        <taxon>Spermatophyta</taxon>
        <taxon>Magnoliopsida</taxon>
        <taxon>eudicotyledons</taxon>
        <taxon>Gunneridae</taxon>
        <taxon>Pentapetalae</taxon>
        <taxon>asterids</taxon>
        <taxon>lamiids</taxon>
        <taxon>Lamiales</taxon>
        <taxon>Lamiaceae</taxon>
        <taxon>Nepetoideae</taxon>
        <taxon>Mentheae</taxon>
        <taxon>Salviinae</taxon>
        <taxon>Salvia</taxon>
        <taxon>Salvia subgen. Calosphace</taxon>
        <taxon>core Calosphace</taxon>
    </lineage>
</organism>
<evidence type="ECO:0000259" key="3">
    <source>
        <dbReference type="Pfam" id="PF03763"/>
    </source>
</evidence>
<reference evidence="4" key="1">
    <citation type="submission" date="2018-01" db="EMBL/GenBank/DDBJ databases">
        <authorList>
            <person name="Mao J.F."/>
        </authorList>
    </citation>
    <scope>NUCLEOTIDE SEQUENCE</scope>
    <source>
        <strain evidence="4">Huo1</strain>
        <tissue evidence="4">Leaf</tissue>
    </source>
</reference>
<gene>
    <name evidence="4" type="ORF">SASPL_129564</name>
</gene>
<evidence type="ECO:0000256" key="2">
    <source>
        <dbReference type="SAM" id="MobiDB-lite"/>
    </source>
</evidence>
<feature type="compositionally biased region" description="Polar residues" evidence="2">
    <location>
        <begin position="1"/>
        <end position="15"/>
    </location>
</feature>
<dbReference type="PANTHER" id="PTHR31471">
    <property type="entry name" value="OS02G0116800 PROTEIN"/>
    <property type="match status" value="1"/>
</dbReference>
<feature type="compositionally biased region" description="Basic and acidic residues" evidence="2">
    <location>
        <begin position="124"/>
        <end position="137"/>
    </location>
</feature>
<comment type="caution">
    <text evidence="4">The sequence shown here is derived from an EMBL/GenBank/DDBJ whole genome shotgun (WGS) entry which is preliminary data.</text>
</comment>
<sequence length="229" mass="24725">MSSDQRVLTLANTFQDGDEDGGASPAVRDIHALTPPRAPAWEAGSHRSSSLSVASNATEGGGENFTSMSREFNALVVAGATINGPNQAQHESGPLGRIREEGNFQVETNPLAIVPDTGALDPVRSPRGEPGGGDRHAPVAGGEMLVHRVKKEEAESKIYAWQNAKVAKINNRFKREEAIINGWEGEQVHKATSWMKKVEAKRGTKVARILEIANLMRAVGRPPVKRSFF</sequence>